<keyword evidence="3" id="KW-1185">Reference proteome</keyword>
<evidence type="ECO:0000313" key="3">
    <source>
        <dbReference type="Proteomes" id="UP001597214"/>
    </source>
</evidence>
<dbReference type="InterPro" id="IPR005074">
    <property type="entry name" value="Peptidase_C39"/>
</dbReference>
<comment type="caution">
    <text evidence="2">The sequence shown here is derived from an EMBL/GenBank/DDBJ whole genome shotgun (WGS) entry which is preliminary data.</text>
</comment>
<evidence type="ECO:0000313" key="2">
    <source>
        <dbReference type="EMBL" id="MFD1736113.1"/>
    </source>
</evidence>
<dbReference type="RefSeq" id="WP_377927449.1">
    <property type="nucleotide sequence ID" value="NZ_JBHUEM010000005.1"/>
</dbReference>
<organism evidence="2 3">
    <name type="scientific">Bacillus salitolerans</name>
    <dbReference type="NCBI Taxonomy" id="1437434"/>
    <lineage>
        <taxon>Bacteria</taxon>
        <taxon>Bacillati</taxon>
        <taxon>Bacillota</taxon>
        <taxon>Bacilli</taxon>
        <taxon>Bacillales</taxon>
        <taxon>Bacillaceae</taxon>
        <taxon>Bacillus</taxon>
    </lineage>
</organism>
<accession>A0ABW4LM55</accession>
<dbReference type="Proteomes" id="UP001597214">
    <property type="component" value="Unassembled WGS sequence"/>
</dbReference>
<protein>
    <submittedName>
        <fullName evidence="2">Cysteine peptidase family C39 domain-containing protein</fullName>
    </submittedName>
</protein>
<dbReference type="Gene3D" id="3.90.70.10">
    <property type="entry name" value="Cysteine proteinases"/>
    <property type="match status" value="1"/>
</dbReference>
<reference evidence="3" key="1">
    <citation type="journal article" date="2019" name="Int. J. Syst. Evol. Microbiol.">
        <title>The Global Catalogue of Microorganisms (GCM) 10K type strain sequencing project: providing services to taxonomists for standard genome sequencing and annotation.</title>
        <authorList>
            <consortium name="The Broad Institute Genomics Platform"/>
            <consortium name="The Broad Institute Genome Sequencing Center for Infectious Disease"/>
            <person name="Wu L."/>
            <person name="Ma J."/>
        </authorList>
    </citation>
    <scope>NUCLEOTIDE SEQUENCE [LARGE SCALE GENOMIC DNA]</scope>
    <source>
        <strain evidence="3">CCUG 49339</strain>
    </source>
</reference>
<gene>
    <name evidence="2" type="ORF">ACFSCX_06000</name>
</gene>
<feature type="domain" description="Peptidase C39" evidence="1">
    <location>
        <begin position="3"/>
        <end position="88"/>
    </location>
</feature>
<dbReference type="EMBL" id="JBHUEM010000005">
    <property type="protein sequence ID" value="MFD1736113.1"/>
    <property type="molecule type" value="Genomic_DNA"/>
</dbReference>
<sequence length="130" mass="15446">MEQNPNEKCCGQCCVAMITKRSLTEIVEKYGHNSTSTLDDVRKILKSYNYETSDIKFVDNRKAYQLPLIALVRIERKGRKNGHFILHYINRFYDSCEGIFYDQKEMILHYEMKFGGQWRIRHYIAVGNMH</sequence>
<name>A0ABW4LM55_9BACI</name>
<proteinExistence type="predicted"/>
<dbReference type="Pfam" id="PF03412">
    <property type="entry name" value="Peptidase_C39"/>
    <property type="match status" value="1"/>
</dbReference>
<evidence type="ECO:0000259" key="1">
    <source>
        <dbReference type="Pfam" id="PF03412"/>
    </source>
</evidence>